<evidence type="ECO:0000313" key="5">
    <source>
        <dbReference type="EMBL" id="RJF87431.1"/>
    </source>
</evidence>
<dbReference type="OrthoDB" id="9805730at2"/>
<dbReference type="PROSITE" id="PS01124">
    <property type="entry name" value="HTH_ARAC_FAMILY_2"/>
    <property type="match status" value="1"/>
</dbReference>
<dbReference type="SUPFAM" id="SSF46689">
    <property type="entry name" value="Homeodomain-like"/>
    <property type="match status" value="1"/>
</dbReference>
<dbReference type="Proteomes" id="UP000284605">
    <property type="component" value="Unassembled WGS sequence"/>
</dbReference>
<evidence type="ECO:0000259" key="4">
    <source>
        <dbReference type="PROSITE" id="PS01124"/>
    </source>
</evidence>
<dbReference type="AlphaFoldDB" id="A0A418WBL9"/>
<sequence length="340" mass="38263">MIGPSDENLRGVVPSSYVSLLFDYLERQGHIAHAILGEGRPKALGRHPVTRWRAMLERAAAHLRDPLLGLHLGRTITPAYFGVMGYVLLACPNVAAAFLRFQQYQRLLYDVNPMHYAMEADTVMLEWGVEAGRPGPLVDECAITALVQLLRDITDRRANPLEVRFVNPPPADPKPYREYFGCPVHFAQAATAVRYPAKIMALPLRGPDPALLDVLERQADALLDELPRPDDFEQGVRRCIARLAREGEPSLERVANELHCSTRTLHRRLEQRGGSFRGLVDDTRRRLADDYLTDPRLQLAEIAQLLGYSEQSAFTRAYRRWTGRTPKATRQLATARSPGV</sequence>
<organism evidence="5 6">
    <name type="scientific">Oleomonas cavernae</name>
    <dbReference type="NCBI Taxonomy" id="2320859"/>
    <lineage>
        <taxon>Bacteria</taxon>
        <taxon>Pseudomonadati</taxon>
        <taxon>Pseudomonadota</taxon>
        <taxon>Alphaproteobacteria</taxon>
        <taxon>Acetobacterales</taxon>
        <taxon>Acetobacteraceae</taxon>
        <taxon>Oleomonas</taxon>
    </lineage>
</organism>
<dbReference type="PANTHER" id="PTHR47894:SF1">
    <property type="entry name" value="HTH-TYPE TRANSCRIPTIONAL REGULATOR VQSM"/>
    <property type="match status" value="1"/>
</dbReference>
<keyword evidence="1" id="KW-0805">Transcription regulation</keyword>
<proteinExistence type="predicted"/>
<dbReference type="Pfam" id="PF12625">
    <property type="entry name" value="Arabinose_bd"/>
    <property type="match status" value="1"/>
</dbReference>
<dbReference type="EMBL" id="QYUK01000011">
    <property type="protein sequence ID" value="RJF87431.1"/>
    <property type="molecule type" value="Genomic_DNA"/>
</dbReference>
<evidence type="ECO:0000256" key="3">
    <source>
        <dbReference type="ARBA" id="ARBA00023163"/>
    </source>
</evidence>
<dbReference type="GO" id="GO:0005829">
    <property type="term" value="C:cytosol"/>
    <property type="evidence" value="ECO:0007669"/>
    <property type="project" value="TreeGrafter"/>
</dbReference>
<dbReference type="PANTHER" id="PTHR47894">
    <property type="entry name" value="HTH-TYPE TRANSCRIPTIONAL REGULATOR GADX"/>
    <property type="match status" value="1"/>
</dbReference>
<keyword evidence="2" id="KW-0238">DNA-binding</keyword>
<dbReference type="SMART" id="SM00342">
    <property type="entry name" value="HTH_ARAC"/>
    <property type="match status" value="1"/>
</dbReference>
<evidence type="ECO:0000256" key="2">
    <source>
        <dbReference type="ARBA" id="ARBA00023125"/>
    </source>
</evidence>
<evidence type="ECO:0000313" key="6">
    <source>
        <dbReference type="Proteomes" id="UP000284605"/>
    </source>
</evidence>
<dbReference type="InterPro" id="IPR018060">
    <property type="entry name" value="HTH_AraC"/>
</dbReference>
<name>A0A418WBL9_9PROT</name>
<gene>
    <name evidence="5" type="ORF">D3874_10695</name>
</gene>
<keyword evidence="6" id="KW-1185">Reference proteome</keyword>
<keyword evidence="3" id="KW-0804">Transcription</keyword>
<comment type="caution">
    <text evidence="5">The sequence shown here is derived from an EMBL/GenBank/DDBJ whole genome shotgun (WGS) entry which is preliminary data.</text>
</comment>
<dbReference type="InterPro" id="IPR032687">
    <property type="entry name" value="AraC-type_N"/>
</dbReference>
<reference evidence="5 6" key="1">
    <citation type="submission" date="2018-09" db="EMBL/GenBank/DDBJ databases">
        <authorList>
            <person name="Zhu H."/>
        </authorList>
    </citation>
    <scope>NUCLEOTIDE SEQUENCE [LARGE SCALE GENOMIC DNA]</scope>
    <source>
        <strain evidence="5 6">K1W22B-8</strain>
    </source>
</reference>
<accession>A0A418WBL9</accession>
<dbReference type="RefSeq" id="WP_119778070.1">
    <property type="nucleotide sequence ID" value="NZ_QYUK01000011.1"/>
</dbReference>
<dbReference type="GO" id="GO:0003700">
    <property type="term" value="F:DNA-binding transcription factor activity"/>
    <property type="evidence" value="ECO:0007669"/>
    <property type="project" value="InterPro"/>
</dbReference>
<dbReference type="Pfam" id="PF12833">
    <property type="entry name" value="HTH_18"/>
    <property type="match status" value="1"/>
</dbReference>
<dbReference type="InterPro" id="IPR009057">
    <property type="entry name" value="Homeodomain-like_sf"/>
</dbReference>
<protein>
    <submittedName>
        <fullName evidence="5">AraC family transcriptional regulator</fullName>
    </submittedName>
</protein>
<dbReference type="PRINTS" id="PR00032">
    <property type="entry name" value="HTHARAC"/>
</dbReference>
<dbReference type="GO" id="GO:0000976">
    <property type="term" value="F:transcription cis-regulatory region binding"/>
    <property type="evidence" value="ECO:0007669"/>
    <property type="project" value="TreeGrafter"/>
</dbReference>
<dbReference type="InterPro" id="IPR020449">
    <property type="entry name" value="Tscrpt_reg_AraC-type_HTH"/>
</dbReference>
<feature type="domain" description="HTH araC/xylS-type" evidence="4">
    <location>
        <begin position="234"/>
        <end position="332"/>
    </location>
</feature>
<evidence type="ECO:0000256" key="1">
    <source>
        <dbReference type="ARBA" id="ARBA00023015"/>
    </source>
</evidence>
<dbReference type="Gene3D" id="1.10.10.60">
    <property type="entry name" value="Homeodomain-like"/>
    <property type="match status" value="1"/>
</dbReference>